<evidence type="ECO:0000313" key="8">
    <source>
        <dbReference type="Proteomes" id="UP000791440"/>
    </source>
</evidence>
<protein>
    <recommendedName>
        <fullName evidence="9">Gamma-interferon-inducible lysosomal thiol reductase</fullName>
    </recommendedName>
</protein>
<comment type="caution">
    <text evidence="7">The sequence shown here is derived from an EMBL/GenBank/DDBJ whole genome shotgun (WGS) entry which is preliminary data.</text>
</comment>
<evidence type="ECO:0000256" key="5">
    <source>
        <dbReference type="ARBA" id="ARBA00023180"/>
    </source>
</evidence>
<dbReference type="Proteomes" id="UP000791440">
    <property type="component" value="Unassembled WGS sequence"/>
</dbReference>
<evidence type="ECO:0000256" key="3">
    <source>
        <dbReference type="ARBA" id="ARBA00022525"/>
    </source>
</evidence>
<reference evidence="7" key="2">
    <citation type="submission" date="2020-12" db="EMBL/GenBank/DDBJ databases">
        <authorList>
            <person name="Kanost M."/>
        </authorList>
    </citation>
    <scope>NUCLEOTIDE SEQUENCE</scope>
</reference>
<feature type="chain" id="PRO_5036675562" description="Gamma-interferon-inducible lysosomal thiol reductase" evidence="6">
    <location>
        <begin position="20"/>
        <end position="236"/>
    </location>
</feature>
<reference evidence="7" key="1">
    <citation type="journal article" date="2016" name="Insect Biochem. Mol. Biol.">
        <title>Multifaceted biological insights from a draft genome sequence of the tobacco hornworm moth, Manduca sexta.</title>
        <authorList>
            <person name="Kanost M.R."/>
            <person name="Arrese E.L."/>
            <person name="Cao X."/>
            <person name="Chen Y.R."/>
            <person name="Chellapilla S."/>
            <person name="Goldsmith M.R."/>
            <person name="Grosse-Wilde E."/>
            <person name="Heckel D.G."/>
            <person name="Herndon N."/>
            <person name="Jiang H."/>
            <person name="Papanicolaou A."/>
            <person name="Qu J."/>
            <person name="Soulages J.L."/>
            <person name="Vogel H."/>
            <person name="Walters J."/>
            <person name="Waterhouse R.M."/>
            <person name="Ahn S.J."/>
            <person name="Almeida F.C."/>
            <person name="An C."/>
            <person name="Aqrawi P."/>
            <person name="Bretschneider A."/>
            <person name="Bryant W.B."/>
            <person name="Bucks S."/>
            <person name="Chao H."/>
            <person name="Chevignon G."/>
            <person name="Christen J.M."/>
            <person name="Clarke D.F."/>
            <person name="Dittmer N.T."/>
            <person name="Ferguson L.C.F."/>
            <person name="Garavelou S."/>
            <person name="Gordon K.H.J."/>
            <person name="Gunaratna R.T."/>
            <person name="Han Y."/>
            <person name="Hauser F."/>
            <person name="He Y."/>
            <person name="Heidel-Fischer H."/>
            <person name="Hirsh A."/>
            <person name="Hu Y."/>
            <person name="Jiang H."/>
            <person name="Kalra D."/>
            <person name="Klinner C."/>
            <person name="Konig C."/>
            <person name="Kovar C."/>
            <person name="Kroll A.R."/>
            <person name="Kuwar S.S."/>
            <person name="Lee S.L."/>
            <person name="Lehman R."/>
            <person name="Li K."/>
            <person name="Li Z."/>
            <person name="Liang H."/>
            <person name="Lovelace S."/>
            <person name="Lu Z."/>
            <person name="Mansfield J.H."/>
            <person name="McCulloch K.J."/>
            <person name="Mathew T."/>
            <person name="Morton B."/>
            <person name="Muzny D.M."/>
            <person name="Neunemann D."/>
            <person name="Ongeri F."/>
            <person name="Pauchet Y."/>
            <person name="Pu L.L."/>
            <person name="Pyrousis I."/>
            <person name="Rao X.J."/>
            <person name="Redding A."/>
            <person name="Roesel C."/>
            <person name="Sanchez-Gracia A."/>
            <person name="Schaack S."/>
            <person name="Shukla A."/>
            <person name="Tetreau G."/>
            <person name="Wang Y."/>
            <person name="Xiong G.H."/>
            <person name="Traut W."/>
            <person name="Walsh T.K."/>
            <person name="Worley K.C."/>
            <person name="Wu D."/>
            <person name="Wu W."/>
            <person name="Wu Y.Q."/>
            <person name="Zhang X."/>
            <person name="Zou Z."/>
            <person name="Zucker H."/>
            <person name="Briscoe A.D."/>
            <person name="Burmester T."/>
            <person name="Clem R.J."/>
            <person name="Feyereisen R."/>
            <person name="Grimmelikhuijzen C.J.P."/>
            <person name="Hamodrakas S.J."/>
            <person name="Hansson B.S."/>
            <person name="Huguet E."/>
            <person name="Jermiin L.S."/>
            <person name="Lan Q."/>
            <person name="Lehman H.K."/>
            <person name="Lorenzen M."/>
            <person name="Merzendorfer H."/>
            <person name="Michalopoulos I."/>
            <person name="Morton D.B."/>
            <person name="Muthukrishnan S."/>
            <person name="Oakeshott J.G."/>
            <person name="Palmer W."/>
            <person name="Park Y."/>
            <person name="Passarelli A.L."/>
            <person name="Rozas J."/>
            <person name="Schwartz L.M."/>
            <person name="Smith W."/>
            <person name="Southgate A."/>
            <person name="Vilcinskas A."/>
            <person name="Vogt R."/>
            <person name="Wang P."/>
            <person name="Werren J."/>
            <person name="Yu X.Q."/>
            <person name="Zhou J.J."/>
            <person name="Brown S.J."/>
            <person name="Scherer S.E."/>
            <person name="Richards S."/>
            <person name="Blissard G.W."/>
        </authorList>
    </citation>
    <scope>NUCLEOTIDE SEQUENCE</scope>
</reference>
<keyword evidence="8" id="KW-1185">Reference proteome</keyword>
<sequence>MDLLFIFTAFVTISVIVQCDNLAQLADASNQRSINGHDNDPVTDETLKNTETEKVVVDIYYESRCPVCINFFVNKLEPEIPSLHEFLDIRLYPYGNAYTTKKGDQYEVNCQHGESECYGNKLHACAIDILKNVTKSTLFISCASDWYSDDKAVDECSKWLKFNGEPIKKCAKSDKGHQLLKYYGDESNKIYYPGVPHVRINGIHAPWNHFKENVCTAFKTPPPPCRENRNKEIISE</sequence>
<dbReference type="GO" id="GO:0016671">
    <property type="term" value="F:oxidoreductase activity, acting on a sulfur group of donors, disulfide as acceptor"/>
    <property type="evidence" value="ECO:0007669"/>
    <property type="project" value="InterPro"/>
</dbReference>
<dbReference type="EMBL" id="JH668485">
    <property type="protein sequence ID" value="KAG6455198.1"/>
    <property type="molecule type" value="Genomic_DNA"/>
</dbReference>
<organism evidence="7 8">
    <name type="scientific">Manduca sexta</name>
    <name type="common">Tobacco hawkmoth</name>
    <name type="synonym">Tobacco hornworm</name>
    <dbReference type="NCBI Taxonomy" id="7130"/>
    <lineage>
        <taxon>Eukaryota</taxon>
        <taxon>Metazoa</taxon>
        <taxon>Ecdysozoa</taxon>
        <taxon>Arthropoda</taxon>
        <taxon>Hexapoda</taxon>
        <taxon>Insecta</taxon>
        <taxon>Pterygota</taxon>
        <taxon>Neoptera</taxon>
        <taxon>Endopterygota</taxon>
        <taxon>Lepidoptera</taxon>
        <taxon>Glossata</taxon>
        <taxon>Ditrysia</taxon>
        <taxon>Bombycoidea</taxon>
        <taxon>Sphingidae</taxon>
        <taxon>Sphinginae</taxon>
        <taxon>Sphingini</taxon>
        <taxon>Manduca</taxon>
    </lineage>
</organism>
<dbReference type="InterPro" id="IPR004911">
    <property type="entry name" value="Interferon-induced_GILT"/>
</dbReference>
<dbReference type="Pfam" id="PF03227">
    <property type="entry name" value="GILT"/>
    <property type="match status" value="1"/>
</dbReference>
<comment type="similarity">
    <text evidence="2">Belongs to the GILT family.</text>
</comment>
<evidence type="ECO:0000256" key="2">
    <source>
        <dbReference type="ARBA" id="ARBA00005679"/>
    </source>
</evidence>
<name>A0A921ZCM3_MANSE</name>
<dbReference type="Gene3D" id="3.40.30.10">
    <property type="entry name" value="Glutaredoxin"/>
    <property type="match status" value="1"/>
</dbReference>
<gene>
    <name evidence="7" type="ORF">O3G_MSEX009107</name>
</gene>
<keyword evidence="4 6" id="KW-0732">Signal</keyword>
<evidence type="ECO:0000256" key="6">
    <source>
        <dbReference type="SAM" id="SignalP"/>
    </source>
</evidence>
<proteinExistence type="inferred from homology"/>
<dbReference type="InterPro" id="IPR036249">
    <property type="entry name" value="Thioredoxin-like_sf"/>
</dbReference>
<feature type="signal peptide" evidence="6">
    <location>
        <begin position="1"/>
        <end position="19"/>
    </location>
</feature>
<accession>A0A921ZCM3</accession>
<keyword evidence="5" id="KW-0325">Glycoprotein</keyword>
<evidence type="ECO:0000256" key="1">
    <source>
        <dbReference type="ARBA" id="ARBA00004613"/>
    </source>
</evidence>
<evidence type="ECO:0008006" key="9">
    <source>
        <dbReference type="Google" id="ProtNLM"/>
    </source>
</evidence>
<keyword evidence="3" id="KW-0964">Secreted</keyword>
<dbReference type="AlphaFoldDB" id="A0A921ZCM3"/>
<dbReference type="GO" id="GO:0005576">
    <property type="term" value="C:extracellular region"/>
    <property type="evidence" value="ECO:0007669"/>
    <property type="project" value="UniProtKB-SubCell"/>
</dbReference>
<evidence type="ECO:0000313" key="7">
    <source>
        <dbReference type="EMBL" id="KAG6455198.1"/>
    </source>
</evidence>
<dbReference type="SUPFAM" id="SSF52833">
    <property type="entry name" value="Thioredoxin-like"/>
    <property type="match status" value="1"/>
</dbReference>
<dbReference type="PANTHER" id="PTHR13234">
    <property type="entry name" value="GAMMA-INTERFERON INDUCIBLE LYSOSOMAL THIOL REDUCTASE GILT"/>
    <property type="match status" value="1"/>
</dbReference>
<comment type="subcellular location">
    <subcellularLocation>
        <location evidence="1">Secreted</location>
    </subcellularLocation>
</comment>
<dbReference type="PANTHER" id="PTHR13234:SF8">
    <property type="entry name" value="GAMMA-INTERFERON-INDUCIBLE LYSOSOMAL THIOL REDUCTASE"/>
    <property type="match status" value="1"/>
</dbReference>
<evidence type="ECO:0000256" key="4">
    <source>
        <dbReference type="ARBA" id="ARBA00022729"/>
    </source>
</evidence>